<accession>A0ABR9PA14</accession>
<dbReference type="Gene3D" id="1.10.357.10">
    <property type="entry name" value="Tetracycline Repressor, domain 2"/>
    <property type="match status" value="1"/>
</dbReference>
<dbReference type="InterPro" id="IPR041347">
    <property type="entry name" value="MftR_C"/>
</dbReference>
<keyword evidence="2 4" id="KW-0238">DNA-binding</keyword>
<evidence type="ECO:0000256" key="3">
    <source>
        <dbReference type="ARBA" id="ARBA00023163"/>
    </source>
</evidence>
<evidence type="ECO:0000259" key="5">
    <source>
        <dbReference type="PROSITE" id="PS50977"/>
    </source>
</evidence>
<dbReference type="Pfam" id="PF00440">
    <property type="entry name" value="TetR_N"/>
    <property type="match status" value="1"/>
</dbReference>
<dbReference type="PROSITE" id="PS50977">
    <property type="entry name" value="HTH_TETR_2"/>
    <property type="match status" value="1"/>
</dbReference>
<feature type="domain" description="HTH tetR-type" evidence="5">
    <location>
        <begin position="10"/>
        <end position="70"/>
    </location>
</feature>
<reference evidence="6 7" key="1">
    <citation type="submission" date="2020-09" db="EMBL/GenBank/DDBJ databases">
        <title>Diversity and distribution of actinomycetes associated with coral in the coast of Hainan.</title>
        <authorList>
            <person name="Li F."/>
        </authorList>
    </citation>
    <scope>NUCLEOTIDE SEQUENCE [LARGE SCALE GENOMIC DNA]</scope>
    <source>
        <strain evidence="6 7">HNM0947</strain>
    </source>
</reference>
<sequence length="195" mass="21630">MAHWHERKKERTRNALREAAFRLFAEHGYEETTVARIAAEAGVSHMTFFRYFPSKEDVVLHDDYDPMLEELVRAQPSGKPPLRRVRDAVMSAMPTVYEQEREVLLIRSRLLLTTPPLRSRMAESLSGSQTAFERGLSDPAEAEAPPLASRVVASACVAALTTAITAWVEEGGTGYLPGLMEQAFDALETPGARDG</sequence>
<evidence type="ECO:0000256" key="2">
    <source>
        <dbReference type="ARBA" id="ARBA00023125"/>
    </source>
</evidence>
<dbReference type="InterPro" id="IPR001647">
    <property type="entry name" value="HTH_TetR"/>
</dbReference>
<dbReference type="RefSeq" id="WP_193123290.1">
    <property type="nucleotide sequence ID" value="NZ_JADBGI010000016.1"/>
</dbReference>
<gene>
    <name evidence="6" type="ORF">IDM40_18550</name>
</gene>
<keyword evidence="1" id="KW-0805">Transcription regulation</keyword>
<name>A0ABR9PA14_9ACTN</name>
<organism evidence="6 7">
    <name type="scientific">Nocardiopsis coralli</name>
    <dbReference type="NCBI Taxonomy" id="2772213"/>
    <lineage>
        <taxon>Bacteria</taxon>
        <taxon>Bacillati</taxon>
        <taxon>Actinomycetota</taxon>
        <taxon>Actinomycetes</taxon>
        <taxon>Streptosporangiales</taxon>
        <taxon>Nocardiopsidaceae</taxon>
        <taxon>Nocardiopsis</taxon>
    </lineage>
</organism>
<evidence type="ECO:0000256" key="4">
    <source>
        <dbReference type="PROSITE-ProRule" id="PRU00335"/>
    </source>
</evidence>
<keyword evidence="7" id="KW-1185">Reference proteome</keyword>
<keyword evidence="3" id="KW-0804">Transcription</keyword>
<evidence type="ECO:0000313" key="7">
    <source>
        <dbReference type="Proteomes" id="UP000806528"/>
    </source>
</evidence>
<dbReference type="Gene3D" id="1.10.10.60">
    <property type="entry name" value="Homeodomain-like"/>
    <property type="match status" value="1"/>
</dbReference>
<dbReference type="PRINTS" id="PR00455">
    <property type="entry name" value="HTHTETR"/>
</dbReference>
<dbReference type="InterPro" id="IPR050109">
    <property type="entry name" value="HTH-type_TetR-like_transc_reg"/>
</dbReference>
<dbReference type="PANTHER" id="PTHR30055">
    <property type="entry name" value="HTH-TYPE TRANSCRIPTIONAL REGULATOR RUTR"/>
    <property type="match status" value="1"/>
</dbReference>
<feature type="DNA-binding region" description="H-T-H motif" evidence="4">
    <location>
        <begin position="33"/>
        <end position="52"/>
    </location>
</feature>
<comment type="caution">
    <text evidence="6">The sequence shown here is derived from an EMBL/GenBank/DDBJ whole genome shotgun (WGS) entry which is preliminary data.</text>
</comment>
<dbReference type="Pfam" id="PF17754">
    <property type="entry name" value="TetR_C_14"/>
    <property type="match status" value="1"/>
</dbReference>
<dbReference type="PANTHER" id="PTHR30055:SF238">
    <property type="entry name" value="MYCOFACTOCIN BIOSYNTHESIS TRANSCRIPTIONAL REGULATOR MFTR-RELATED"/>
    <property type="match status" value="1"/>
</dbReference>
<dbReference type="EMBL" id="JADBGI010000016">
    <property type="protein sequence ID" value="MBE3000685.1"/>
    <property type="molecule type" value="Genomic_DNA"/>
</dbReference>
<evidence type="ECO:0000313" key="6">
    <source>
        <dbReference type="EMBL" id="MBE3000685.1"/>
    </source>
</evidence>
<dbReference type="InterPro" id="IPR009057">
    <property type="entry name" value="Homeodomain-like_sf"/>
</dbReference>
<evidence type="ECO:0000256" key="1">
    <source>
        <dbReference type="ARBA" id="ARBA00023015"/>
    </source>
</evidence>
<proteinExistence type="predicted"/>
<dbReference type="Proteomes" id="UP000806528">
    <property type="component" value="Unassembled WGS sequence"/>
</dbReference>
<dbReference type="SUPFAM" id="SSF46689">
    <property type="entry name" value="Homeodomain-like"/>
    <property type="match status" value="1"/>
</dbReference>
<protein>
    <submittedName>
        <fullName evidence="6">TetR family transcriptional regulator</fullName>
    </submittedName>
</protein>